<reference evidence="1 2" key="1">
    <citation type="journal article" date="2019" name="Nat. Ecol. Evol.">
        <title>Megaphylogeny resolves global patterns of mushroom evolution.</title>
        <authorList>
            <person name="Varga T."/>
            <person name="Krizsan K."/>
            <person name="Foldi C."/>
            <person name="Dima B."/>
            <person name="Sanchez-Garcia M."/>
            <person name="Sanchez-Ramirez S."/>
            <person name="Szollosi G.J."/>
            <person name="Szarkandi J.G."/>
            <person name="Papp V."/>
            <person name="Albert L."/>
            <person name="Andreopoulos W."/>
            <person name="Angelini C."/>
            <person name="Antonin V."/>
            <person name="Barry K.W."/>
            <person name="Bougher N.L."/>
            <person name="Buchanan P."/>
            <person name="Buyck B."/>
            <person name="Bense V."/>
            <person name="Catcheside P."/>
            <person name="Chovatia M."/>
            <person name="Cooper J."/>
            <person name="Damon W."/>
            <person name="Desjardin D."/>
            <person name="Finy P."/>
            <person name="Geml J."/>
            <person name="Haridas S."/>
            <person name="Hughes K."/>
            <person name="Justo A."/>
            <person name="Karasinski D."/>
            <person name="Kautmanova I."/>
            <person name="Kiss B."/>
            <person name="Kocsube S."/>
            <person name="Kotiranta H."/>
            <person name="LaButti K.M."/>
            <person name="Lechner B.E."/>
            <person name="Liimatainen K."/>
            <person name="Lipzen A."/>
            <person name="Lukacs Z."/>
            <person name="Mihaltcheva S."/>
            <person name="Morgado L.N."/>
            <person name="Niskanen T."/>
            <person name="Noordeloos M.E."/>
            <person name="Ohm R.A."/>
            <person name="Ortiz-Santana B."/>
            <person name="Ovrebo C."/>
            <person name="Racz N."/>
            <person name="Riley R."/>
            <person name="Savchenko A."/>
            <person name="Shiryaev A."/>
            <person name="Soop K."/>
            <person name="Spirin V."/>
            <person name="Szebenyi C."/>
            <person name="Tomsovsky M."/>
            <person name="Tulloss R.E."/>
            <person name="Uehling J."/>
            <person name="Grigoriev I.V."/>
            <person name="Vagvolgyi C."/>
            <person name="Papp T."/>
            <person name="Martin F.M."/>
            <person name="Miettinen O."/>
            <person name="Hibbett D.S."/>
            <person name="Nagy L.G."/>
        </authorList>
    </citation>
    <scope>NUCLEOTIDE SEQUENCE [LARGE SCALE GENOMIC DNA]</scope>
    <source>
        <strain evidence="1 2">CBS 166.37</strain>
    </source>
</reference>
<dbReference type="Proteomes" id="UP000308652">
    <property type="component" value="Unassembled WGS sequence"/>
</dbReference>
<evidence type="ECO:0008006" key="3">
    <source>
        <dbReference type="Google" id="ProtNLM"/>
    </source>
</evidence>
<proteinExistence type="predicted"/>
<dbReference type="AlphaFoldDB" id="A0A5C3M497"/>
<protein>
    <recommendedName>
        <fullName evidence="3">Protein kinase domain-containing protein</fullName>
    </recommendedName>
</protein>
<dbReference type="OrthoDB" id="3261131at2759"/>
<organism evidence="1 2">
    <name type="scientific">Crucibulum laeve</name>
    <dbReference type="NCBI Taxonomy" id="68775"/>
    <lineage>
        <taxon>Eukaryota</taxon>
        <taxon>Fungi</taxon>
        <taxon>Dikarya</taxon>
        <taxon>Basidiomycota</taxon>
        <taxon>Agaricomycotina</taxon>
        <taxon>Agaricomycetes</taxon>
        <taxon>Agaricomycetidae</taxon>
        <taxon>Agaricales</taxon>
        <taxon>Agaricineae</taxon>
        <taxon>Nidulariaceae</taxon>
        <taxon>Crucibulum</taxon>
    </lineage>
</organism>
<dbReference type="EMBL" id="ML213599">
    <property type="protein sequence ID" value="TFK39657.1"/>
    <property type="molecule type" value="Genomic_DNA"/>
</dbReference>
<keyword evidence="2" id="KW-1185">Reference proteome</keyword>
<evidence type="ECO:0000313" key="2">
    <source>
        <dbReference type="Proteomes" id="UP000308652"/>
    </source>
</evidence>
<sequence>MFEGVSIPFLIWELQLEVGEGGSDASTQAELSMRRILTQENVSEFVKKCCCPILMLAGSGPWLTVLGGVFTDNLIVQRLTDMMWIGHSTTQDEPRVYRLARVLLSLRNNLHRLRDYYAEINNSKHIPTFDVSRPHPRNYPYPTSFLDSKSGKTLRFKYVQALENNAKCVTYKAEITDSQGTGAPKDIVVKFVSRYGKTVHEFLAQQNHAPCLRYFGLLDGQSSTKALDHPAPELPSHALPLCSMNMVVMDYVTTHDKPWPQDAREQISKVLDKLHAGGYVFGDLRSPNVLFDQSNEGKFIDFDWSGSDQCTYYPLNLSQSIKWADGAGDLLPILPEHDRQMLENLPFEE</sequence>
<gene>
    <name evidence="1" type="ORF">BDQ12DRAFT_744063</name>
</gene>
<dbReference type="InterPro" id="IPR011009">
    <property type="entry name" value="Kinase-like_dom_sf"/>
</dbReference>
<accession>A0A5C3M497</accession>
<dbReference type="Gene3D" id="1.10.510.10">
    <property type="entry name" value="Transferase(Phosphotransferase) domain 1"/>
    <property type="match status" value="1"/>
</dbReference>
<name>A0A5C3M497_9AGAR</name>
<evidence type="ECO:0000313" key="1">
    <source>
        <dbReference type="EMBL" id="TFK39657.1"/>
    </source>
</evidence>
<dbReference type="SUPFAM" id="SSF56112">
    <property type="entry name" value="Protein kinase-like (PK-like)"/>
    <property type="match status" value="1"/>
</dbReference>